<protein>
    <submittedName>
        <fullName evidence="7">TetR family transcriptional regulator</fullName>
    </submittedName>
</protein>
<dbReference type="InterPro" id="IPR004111">
    <property type="entry name" value="Repressor_TetR_C"/>
</dbReference>
<dbReference type="Gene3D" id="1.10.10.60">
    <property type="entry name" value="Homeodomain-like"/>
    <property type="match status" value="1"/>
</dbReference>
<dbReference type="GO" id="GO:0000976">
    <property type="term" value="F:transcription cis-regulatory region binding"/>
    <property type="evidence" value="ECO:0007669"/>
    <property type="project" value="TreeGrafter"/>
</dbReference>
<comment type="caution">
    <text evidence="7">The sequence shown here is derived from an EMBL/GenBank/DDBJ whole genome shotgun (WGS) entry which is preliminary data.</text>
</comment>
<feature type="DNA-binding region" description="H-T-H motif" evidence="4">
    <location>
        <begin position="55"/>
        <end position="74"/>
    </location>
</feature>
<dbReference type="InterPro" id="IPR036271">
    <property type="entry name" value="Tet_transcr_reg_TetR-rel_C_sf"/>
</dbReference>
<dbReference type="SUPFAM" id="SSF46689">
    <property type="entry name" value="Homeodomain-like"/>
    <property type="match status" value="1"/>
</dbReference>
<dbReference type="AlphaFoldDB" id="A0A7W3Y1S5"/>
<dbReference type="Pfam" id="PF02909">
    <property type="entry name" value="TetR_C_1"/>
    <property type="match status" value="1"/>
</dbReference>
<dbReference type="Proteomes" id="UP000538929">
    <property type="component" value="Unassembled WGS sequence"/>
</dbReference>
<keyword evidence="2 4" id="KW-0238">DNA-binding</keyword>
<dbReference type="RefSeq" id="WP_182606543.1">
    <property type="nucleotide sequence ID" value="NZ_VKHT01000366.1"/>
</dbReference>
<keyword evidence="1" id="KW-0805">Transcription regulation</keyword>
<evidence type="ECO:0000256" key="4">
    <source>
        <dbReference type="PROSITE-ProRule" id="PRU00335"/>
    </source>
</evidence>
<evidence type="ECO:0000313" key="8">
    <source>
        <dbReference type="Proteomes" id="UP000538929"/>
    </source>
</evidence>
<dbReference type="GO" id="GO:0045892">
    <property type="term" value="P:negative regulation of DNA-templated transcription"/>
    <property type="evidence" value="ECO:0007669"/>
    <property type="project" value="InterPro"/>
</dbReference>
<dbReference type="GO" id="GO:0003700">
    <property type="term" value="F:DNA-binding transcription factor activity"/>
    <property type="evidence" value="ECO:0007669"/>
    <property type="project" value="TreeGrafter"/>
</dbReference>
<evidence type="ECO:0000256" key="2">
    <source>
        <dbReference type="ARBA" id="ARBA00023125"/>
    </source>
</evidence>
<evidence type="ECO:0000256" key="3">
    <source>
        <dbReference type="ARBA" id="ARBA00023163"/>
    </source>
</evidence>
<feature type="region of interest" description="Disordered" evidence="5">
    <location>
        <begin position="256"/>
        <end position="310"/>
    </location>
</feature>
<evidence type="ECO:0000256" key="5">
    <source>
        <dbReference type="SAM" id="MobiDB-lite"/>
    </source>
</evidence>
<evidence type="ECO:0000259" key="6">
    <source>
        <dbReference type="PROSITE" id="PS50977"/>
    </source>
</evidence>
<evidence type="ECO:0000256" key="1">
    <source>
        <dbReference type="ARBA" id="ARBA00023015"/>
    </source>
</evidence>
<proteinExistence type="predicted"/>
<dbReference type="SUPFAM" id="SSF48498">
    <property type="entry name" value="Tetracyclin repressor-like, C-terminal domain"/>
    <property type="match status" value="1"/>
</dbReference>
<dbReference type="InterPro" id="IPR050109">
    <property type="entry name" value="HTH-type_TetR-like_transc_reg"/>
</dbReference>
<keyword evidence="8" id="KW-1185">Reference proteome</keyword>
<name>A0A7W3Y1S5_9ACTN</name>
<dbReference type="PANTHER" id="PTHR30055">
    <property type="entry name" value="HTH-TYPE TRANSCRIPTIONAL REGULATOR RUTR"/>
    <property type="match status" value="1"/>
</dbReference>
<reference evidence="8" key="1">
    <citation type="submission" date="2019-10" db="EMBL/GenBank/DDBJ databases">
        <title>Streptomyces sp. nov., a novel actinobacterium isolated from alkaline environment.</title>
        <authorList>
            <person name="Golinska P."/>
        </authorList>
    </citation>
    <scope>NUCLEOTIDE SEQUENCE [LARGE SCALE GENOMIC DNA]</scope>
    <source>
        <strain evidence="8">DSM 42118</strain>
    </source>
</reference>
<dbReference type="Gene3D" id="1.10.357.10">
    <property type="entry name" value="Tetracycline Repressor, domain 2"/>
    <property type="match status" value="1"/>
</dbReference>
<accession>A0A7W3Y1S5</accession>
<sequence length="310" mass="33069">MTTAHSGSGDLSRSMELLWRGKEPSGRGPRPGLTLEAIVDAAITLADREGIPALSMRRVAAELGVGTMSLYRYIPGKGELLDLMLDRVLSPGPTGTGPPPPEATENWRTAMEFVAVSSWRLYLAHPWLLQVNQTRPVLGPNALEGLEFVLEALNGIGLLDAERMAVIMAVDHYVTGTARTYVLQAVSARETGVSDEEFWAAQGPILGEILESGRFPRLAELDPDSFSVGGVQALRFGLDPLLDGLERYIDARRRGERPAPDLVVPGAGNREADTDPNVDTDPADSPESGTGAASPDTPPGGSEDTPPANR</sequence>
<dbReference type="InterPro" id="IPR009057">
    <property type="entry name" value="Homeodomain-like_sf"/>
</dbReference>
<feature type="compositionally biased region" description="Acidic residues" evidence="5">
    <location>
        <begin position="274"/>
        <end position="284"/>
    </location>
</feature>
<dbReference type="PROSITE" id="PS50977">
    <property type="entry name" value="HTH_TETR_2"/>
    <property type="match status" value="1"/>
</dbReference>
<dbReference type="PANTHER" id="PTHR30055:SF151">
    <property type="entry name" value="TRANSCRIPTIONAL REGULATORY PROTEIN"/>
    <property type="match status" value="1"/>
</dbReference>
<dbReference type="EMBL" id="VKHT01000366">
    <property type="protein sequence ID" value="MBB0245004.1"/>
    <property type="molecule type" value="Genomic_DNA"/>
</dbReference>
<keyword evidence="3" id="KW-0804">Transcription</keyword>
<evidence type="ECO:0000313" key="7">
    <source>
        <dbReference type="EMBL" id="MBB0245004.1"/>
    </source>
</evidence>
<dbReference type="Pfam" id="PF00440">
    <property type="entry name" value="TetR_N"/>
    <property type="match status" value="1"/>
</dbReference>
<gene>
    <name evidence="7" type="ORF">FNQ90_13015</name>
</gene>
<feature type="domain" description="HTH tetR-type" evidence="6">
    <location>
        <begin position="32"/>
        <end position="92"/>
    </location>
</feature>
<dbReference type="InterPro" id="IPR001647">
    <property type="entry name" value="HTH_TetR"/>
</dbReference>
<organism evidence="7 8">
    <name type="scientific">Streptomyces alkaliphilus</name>
    <dbReference type="NCBI Taxonomy" id="1472722"/>
    <lineage>
        <taxon>Bacteria</taxon>
        <taxon>Bacillati</taxon>
        <taxon>Actinomycetota</taxon>
        <taxon>Actinomycetes</taxon>
        <taxon>Kitasatosporales</taxon>
        <taxon>Streptomycetaceae</taxon>
        <taxon>Streptomyces</taxon>
    </lineage>
</organism>